<keyword evidence="6" id="KW-1185">Reference proteome</keyword>
<feature type="transmembrane region" description="Helical" evidence="4">
    <location>
        <begin position="132"/>
        <end position="150"/>
    </location>
</feature>
<dbReference type="PANTHER" id="PTHR12483:SF115">
    <property type="entry name" value="COPPER TRANSPORT PROTEIN"/>
    <property type="match status" value="1"/>
</dbReference>
<proteinExistence type="inferred from homology"/>
<keyword evidence="4" id="KW-0813">Transport</keyword>
<evidence type="ECO:0000313" key="5">
    <source>
        <dbReference type="EMBL" id="CAG9806379.1"/>
    </source>
</evidence>
<accession>A0A9N9RZ94</accession>
<evidence type="ECO:0000256" key="3">
    <source>
        <dbReference type="ARBA" id="ARBA00023136"/>
    </source>
</evidence>
<dbReference type="OrthoDB" id="161814at2759"/>
<evidence type="ECO:0000256" key="2">
    <source>
        <dbReference type="ARBA" id="ARBA00022989"/>
    </source>
</evidence>
<reference evidence="5" key="2">
    <citation type="submission" date="2022-10" db="EMBL/GenBank/DDBJ databases">
        <authorList>
            <consortium name="ENA_rothamsted_submissions"/>
            <consortium name="culmorum"/>
            <person name="King R."/>
        </authorList>
    </citation>
    <scope>NUCLEOTIDE SEQUENCE</scope>
</reference>
<gene>
    <name evidence="5" type="ORF">CHIRRI_LOCUS9239</name>
</gene>
<dbReference type="PANTHER" id="PTHR12483">
    <property type="entry name" value="SOLUTE CARRIER FAMILY 31 COPPER TRANSPORTERS"/>
    <property type="match status" value="1"/>
</dbReference>
<dbReference type="InterPro" id="IPR007274">
    <property type="entry name" value="Cop_transporter"/>
</dbReference>
<keyword evidence="3 4" id="KW-0472">Membrane</keyword>
<comment type="subcellular location">
    <subcellularLocation>
        <location evidence="4">Membrane</location>
        <topology evidence="4">Multi-pass membrane protein</topology>
    </subcellularLocation>
</comment>
<reference evidence="5" key="1">
    <citation type="submission" date="2022-01" db="EMBL/GenBank/DDBJ databases">
        <authorList>
            <person name="King R."/>
        </authorList>
    </citation>
    <scope>NUCLEOTIDE SEQUENCE</scope>
</reference>
<dbReference type="EMBL" id="OU895879">
    <property type="protein sequence ID" value="CAG9806379.1"/>
    <property type="molecule type" value="Genomic_DNA"/>
</dbReference>
<dbReference type="Proteomes" id="UP001153620">
    <property type="component" value="Chromosome 3"/>
</dbReference>
<sequence>MDMTTAKPVDPNVCIPKMDMSLHWGTCEWILVKSWKADTTGKFVFAAIIICIITVAYEGLKFYREHLLYKAQKARADKLRQSDAPLARNDGTKNYKQDLFNLQHALQTVLHGIQIFVSYMLMMIVMAANMNLIISICVGAAAGHFFFAWMKKDACGDETVQRCNK</sequence>
<keyword evidence="2 4" id="KW-1133">Transmembrane helix</keyword>
<keyword evidence="4" id="KW-0186">Copper</keyword>
<evidence type="ECO:0000256" key="1">
    <source>
        <dbReference type="ARBA" id="ARBA00022692"/>
    </source>
</evidence>
<organism evidence="5 6">
    <name type="scientific">Chironomus riparius</name>
    <dbReference type="NCBI Taxonomy" id="315576"/>
    <lineage>
        <taxon>Eukaryota</taxon>
        <taxon>Metazoa</taxon>
        <taxon>Ecdysozoa</taxon>
        <taxon>Arthropoda</taxon>
        <taxon>Hexapoda</taxon>
        <taxon>Insecta</taxon>
        <taxon>Pterygota</taxon>
        <taxon>Neoptera</taxon>
        <taxon>Endopterygota</taxon>
        <taxon>Diptera</taxon>
        <taxon>Nematocera</taxon>
        <taxon>Chironomoidea</taxon>
        <taxon>Chironomidae</taxon>
        <taxon>Chironominae</taxon>
        <taxon>Chironomus</taxon>
    </lineage>
</organism>
<keyword evidence="4" id="KW-0187">Copper transport</keyword>
<evidence type="ECO:0000256" key="4">
    <source>
        <dbReference type="RuleBase" id="RU367022"/>
    </source>
</evidence>
<comment type="similarity">
    <text evidence="4">Belongs to the copper transporter (Ctr) (TC 1.A.56) family. SLC31A subfamily.</text>
</comment>
<feature type="transmembrane region" description="Helical" evidence="4">
    <location>
        <begin position="43"/>
        <end position="60"/>
    </location>
</feature>
<keyword evidence="1 4" id="KW-0812">Transmembrane</keyword>
<evidence type="ECO:0000313" key="6">
    <source>
        <dbReference type="Proteomes" id="UP001153620"/>
    </source>
</evidence>
<keyword evidence="4" id="KW-0406">Ion transport</keyword>
<dbReference type="GO" id="GO:0005375">
    <property type="term" value="F:copper ion transmembrane transporter activity"/>
    <property type="evidence" value="ECO:0007669"/>
    <property type="project" value="UniProtKB-UniRule"/>
</dbReference>
<name>A0A9N9RZ94_9DIPT</name>
<dbReference type="AlphaFoldDB" id="A0A9N9RZ94"/>
<dbReference type="GO" id="GO:0016020">
    <property type="term" value="C:membrane"/>
    <property type="evidence" value="ECO:0007669"/>
    <property type="project" value="UniProtKB-SubCell"/>
</dbReference>
<protein>
    <recommendedName>
        <fullName evidence="4">Copper transport protein</fullName>
    </recommendedName>
</protein>
<dbReference type="Pfam" id="PF04145">
    <property type="entry name" value="Ctr"/>
    <property type="match status" value="1"/>
</dbReference>